<accession>A0A6D2C8V8</accession>
<dbReference type="Proteomes" id="UP000029870">
    <property type="component" value="Unassembled WGS sequence"/>
</dbReference>
<name>A0A6D2C8V8_9HELI</name>
<comment type="caution">
    <text evidence="1">The sequence shown here is derived from an EMBL/GenBank/DDBJ whole genome shotgun (WGS) entry which is preliminary data.</text>
</comment>
<organism evidence="1 2">
    <name type="scientific">Helicobacter bilis</name>
    <dbReference type="NCBI Taxonomy" id="37372"/>
    <lineage>
        <taxon>Bacteria</taxon>
        <taxon>Pseudomonadati</taxon>
        <taxon>Campylobacterota</taxon>
        <taxon>Epsilonproteobacteria</taxon>
        <taxon>Campylobacterales</taxon>
        <taxon>Helicobacteraceae</taxon>
        <taxon>Helicobacter</taxon>
    </lineage>
</organism>
<reference evidence="1 2" key="1">
    <citation type="journal article" date="2014" name="Genome Announc.">
        <title>Draft genome sequences of eight enterohepatic helicobacter species isolated from both laboratory and wild rodents.</title>
        <authorList>
            <person name="Sheh A."/>
            <person name="Shen Z."/>
            <person name="Fox J.G."/>
        </authorList>
    </citation>
    <scope>NUCLEOTIDE SEQUENCE [LARGE SCALE GENOMIC DNA]</scope>
    <source>
        <strain evidence="1 2">Missouri</strain>
    </source>
</reference>
<gene>
    <name evidence="1" type="ORF">LS77_006965</name>
</gene>
<dbReference type="AlphaFoldDB" id="A0A6D2C8V8"/>
<protein>
    <submittedName>
        <fullName evidence="1">Uncharacterized protein</fullName>
    </submittedName>
</protein>
<evidence type="ECO:0000313" key="2">
    <source>
        <dbReference type="Proteomes" id="UP000029870"/>
    </source>
</evidence>
<sequence>MEGGGDKSVEVGSFTESIGGFSCNNKRRETRAYWGMFYAKKVAKDIDVFAANNHSTTANSSIFLNADENITFDFYLNKCMRFRSQSL</sequence>
<evidence type="ECO:0000313" key="1">
    <source>
        <dbReference type="EMBL" id="TLE04131.1"/>
    </source>
</evidence>
<proteinExistence type="predicted"/>
<dbReference type="RefSeq" id="WP_034566774.1">
    <property type="nucleotide sequence ID" value="NZ_JRPG02000021.1"/>
</dbReference>
<dbReference type="EMBL" id="JRPH02000019">
    <property type="protein sequence ID" value="TLE04131.1"/>
    <property type="molecule type" value="Genomic_DNA"/>
</dbReference>